<protein>
    <submittedName>
        <fullName evidence="2">Uncharacterized protein</fullName>
    </submittedName>
</protein>
<keyword evidence="3" id="KW-1185">Reference proteome</keyword>
<feature type="compositionally biased region" description="Basic residues" evidence="1">
    <location>
        <begin position="1"/>
        <end position="12"/>
    </location>
</feature>
<feature type="region of interest" description="Disordered" evidence="1">
    <location>
        <begin position="1"/>
        <end position="48"/>
    </location>
</feature>
<sequence length="192" mass="20975">MAPRKSNSHKRATSSMTPKAPKTRSQKAAAANTAVNPTLASPHKPLRTTARCKRDTNLTAEQRHNVLCKSPVVWEFTHNKVRCAGCGTVHSLGIRNGGLDYSNFKRHIRNKHGGVRQGPRHELHFVDFEFKAIQKTGELMEPGADDEIYLGAGASLVSDHWTGLLLRAAHAVETNPLHLLSSVALAETTFAA</sequence>
<dbReference type="Proteomes" id="UP000320762">
    <property type="component" value="Unassembled WGS sequence"/>
</dbReference>
<dbReference type="EMBL" id="VDMD01000001">
    <property type="protein sequence ID" value="TRM70333.1"/>
    <property type="molecule type" value="Genomic_DNA"/>
</dbReference>
<reference evidence="2 3" key="1">
    <citation type="journal article" date="2019" name="New Phytol.">
        <title>Comparative genomics reveals unique wood-decay strategies and fruiting body development in the Schizophyllaceae.</title>
        <authorList>
            <person name="Almasi E."/>
            <person name="Sahu N."/>
            <person name="Krizsan K."/>
            <person name="Balint B."/>
            <person name="Kovacs G.M."/>
            <person name="Kiss B."/>
            <person name="Cseklye J."/>
            <person name="Drula E."/>
            <person name="Henrissat B."/>
            <person name="Nagy I."/>
            <person name="Chovatia M."/>
            <person name="Adam C."/>
            <person name="LaButti K."/>
            <person name="Lipzen A."/>
            <person name="Riley R."/>
            <person name="Grigoriev I.V."/>
            <person name="Nagy L.G."/>
        </authorList>
    </citation>
    <scope>NUCLEOTIDE SEQUENCE [LARGE SCALE GENOMIC DNA]</scope>
    <source>
        <strain evidence="2 3">NL-1724</strain>
    </source>
</reference>
<proteinExistence type="predicted"/>
<name>A0A550CZW7_9AGAR</name>
<evidence type="ECO:0000313" key="3">
    <source>
        <dbReference type="Proteomes" id="UP000320762"/>
    </source>
</evidence>
<dbReference type="AlphaFoldDB" id="A0A550CZW7"/>
<gene>
    <name evidence="2" type="ORF">BD626DRAFT_533636</name>
</gene>
<evidence type="ECO:0000313" key="2">
    <source>
        <dbReference type="EMBL" id="TRM70333.1"/>
    </source>
</evidence>
<accession>A0A550CZW7</accession>
<evidence type="ECO:0000256" key="1">
    <source>
        <dbReference type="SAM" id="MobiDB-lite"/>
    </source>
</evidence>
<comment type="caution">
    <text evidence="2">The sequence shown here is derived from an EMBL/GenBank/DDBJ whole genome shotgun (WGS) entry which is preliminary data.</text>
</comment>
<organism evidence="2 3">
    <name type="scientific">Schizophyllum amplum</name>
    <dbReference type="NCBI Taxonomy" id="97359"/>
    <lineage>
        <taxon>Eukaryota</taxon>
        <taxon>Fungi</taxon>
        <taxon>Dikarya</taxon>
        <taxon>Basidiomycota</taxon>
        <taxon>Agaricomycotina</taxon>
        <taxon>Agaricomycetes</taxon>
        <taxon>Agaricomycetidae</taxon>
        <taxon>Agaricales</taxon>
        <taxon>Schizophyllaceae</taxon>
        <taxon>Schizophyllum</taxon>
    </lineage>
</organism>